<evidence type="ECO:0000256" key="2">
    <source>
        <dbReference type="ARBA" id="ARBA00022540"/>
    </source>
</evidence>
<keyword evidence="4" id="KW-0810">Translation regulation</keyword>
<dbReference type="Proteomes" id="UP000830375">
    <property type="component" value="Unassembled WGS sequence"/>
</dbReference>
<feature type="region of interest" description="Disordered" evidence="7">
    <location>
        <begin position="924"/>
        <end position="987"/>
    </location>
</feature>
<dbReference type="Pfam" id="PF02020">
    <property type="entry name" value="W2"/>
    <property type="match status" value="1"/>
</dbReference>
<feature type="compositionally biased region" description="Low complexity" evidence="7">
    <location>
        <begin position="286"/>
        <end position="299"/>
    </location>
</feature>
<evidence type="ECO:0000256" key="4">
    <source>
        <dbReference type="ARBA" id="ARBA00022845"/>
    </source>
</evidence>
<evidence type="ECO:0000256" key="7">
    <source>
        <dbReference type="SAM" id="MobiDB-lite"/>
    </source>
</evidence>
<feature type="region of interest" description="Disordered" evidence="7">
    <location>
        <begin position="1015"/>
        <end position="1110"/>
    </location>
</feature>
<evidence type="ECO:0000313" key="10">
    <source>
        <dbReference type="EMBL" id="KAI2649763.1"/>
    </source>
</evidence>
<dbReference type="Pfam" id="PF02854">
    <property type="entry name" value="MIF4G"/>
    <property type="match status" value="1"/>
</dbReference>
<dbReference type="SUPFAM" id="SSF48371">
    <property type="entry name" value="ARM repeat"/>
    <property type="match status" value="3"/>
</dbReference>
<dbReference type="Pfam" id="PF02847">
    <property type="entry name" value="MA3"/>
    <property type="match status" value="1"/>
</dbReference>
<feature type="compositionally biased region" description="Basic and acidic residues" evidence="7">
    <location>
        <begin position="447"/>
        <end position="464"/>
    </location>
</feature>
<dbReference type="PANTHER" id="PTHR23253:SF23">
    <property type="entry name" value="EUKARYOTIC TRANSLATION INITIATION FACTOR 4 GAMMA 3"/>
    <property type="match status" value="1"/>
</dbReference>
<keyword evidence="11" id="KW-1185">Reference proteome</keyword>
<comment type="caution">
    <text evidence="10">The sequence shown here is derived from an EMBL/GenBank/DDBJ whole genome shotgun (WGS) entry which is preliminary data.</text>
</comment>
<feature type="domain" description="MI" evidence="9">
    <location>
        <begin position="1109"/>
        <end position="1232"/>
    </location>
</feature>
<gene>
    <name evidence="10" type="ORF">H4Q32_015778</name>
</gene>
<protein>
    <submittedName>
        <fullName evidence="10">Eukaryotic translation initiation factor 4 gamma 3</fullName>
    </submittedName>
</protein>
<feature type="compositionally biased region" description="Low complexity" evidence="7">
    <location>
        <begin position="468"/>
        <end position="477"/>
    </location>
</feature>
<keyword evidence="2 10" id="KW-0396">Initiation factor</keyword>
<dbReference type="SMART" id="SM00515">
    <property type="entry name" value="eIF5C"/>
    <property type="match status" value="1"/>
</dbReference>
<dbReference type="InterPro" id="IPR003891">
    <property type="entry name" value="Initiation_fac_eIF4g_MI"/>
</dbReference>
<feature type="region of interest" description="Disordered" evidence="7">
    <location>
        <begin position="218"/>
        <end position="527"/>
    </location>
</feature>
<evidence type="ECO:0000259" key="8">
    <source>
        <dbReference type="PROSITE" id="PS51363"/>
    </source>
</evidence>
<comment type="similarity">
    <text evidence="1">Belongs to the eukaryotic initiation factor 4G family.</text>
</comment>
<reference evidence="10 11" key="1">
    <citation type="submission" date="2022-01" db="EMBL/GenBank/DDBJ databases">
        <title>A high-quality chromosome-level genome assembly of rohu carp, Labeo rohita.</title>
        <authorList>
            <person name="Arick M.A. II"/>
            <person name="Hsu C.-Y."/>
            <person name="Magbanua Z."/>
            <person name="Pechanova O."/>
            <person name="Grover C."/>
            <person name="Miller E."/>
            <person name="Thrash A."/>
            <person name="Ezzel L."/>
            <person name="Alam S."/>
            <person name="Benzie J."/>
            <person name="Hamilton M."/>
            <person name="Karsi A."/>
            <person name="Lawrence M.L."/>
            <person name="Peterson D.G."/>
        </authorList>
    </citation>
    <scope>NUCLEOTIDE SEQUENCE [LARGE SCALE GENOMIC DNA]</scope>
    <source>
        <strain evidence="11">BAU-BD-2019</strain>
        <tissue evidence="10">Blood</tissue>
    </source>
</reference>
<dbReference type="Gene3D" id="1.25.40.180">
    <property type="match status" value="3"/>
</dbReference>
<evidence type="ECO:0000313" key="11">
    <source>
        <dbReference type="Proteomes" id="UP000830375"/>
    </source>
</evidence>
<keyword evidence="5" id="KW-0648">Protein biosynthesis</keyword>
<dbReference type="CDD" id="cd11559">
    <property type="entry name" value="W2_eIF4G1_like"/>
    <property type="match status" value="1"/>
</dbReference>
<evidence type="ECO:0000256" key="3">
    <source>
        <dbReference type="ARBA" id="ARBA00022553"/>
    </source>
</evidence>
<keyword evidence="3" id="KW-0597">Phosphoprotein</keyword>
<feature type="compositionally biased region" description="Polar residues" evidence="7">
    <location>
        <begin position="954"/>
        <end position="965"/>
    </location>
</feature>
<feature type="domain" description="W2" evidence="8">
    <location>
        <begin position="1211"/>
        <end position="1380"/>
    </location>
</feature>
<evidence type="ECO:0000256" key="1">
    <source>
        <dbReference type="ARBA" id="ARBA00005775"/>
    </source>
</evidence>
<feature type="compositionally biased region" description="Polar residues" evidence="7">
    <location>
        <begin position="267"/>
        <end position="285"/>
    </location>
</feature>
<organism evidence="10 11">
    <name type="scientific">Labeo rohita</name>
    <name type="common">Indian major carp</name>
    <name type="synonym">Cyprinus rohita</name>
    <dbReference type="NCBI Taxonomy" id="84645"/>
    <lineage>
        <taxon>Eukaryota</taxon>
        <taxon>Metazoa</taxon>
        <taxon>Chordata</taxon>
        <taxon>Craniata</taxon>
        <taxon>Vertebrata</taxon>
        <taxon>Euteleostomi</taxon>
        <taxon>Actinopterygii</taxon>
        <taxon>Neopterygii</taxon>
        <taxon>Teleostei</taxon>
        <taxon>Ostariophysi</taxon>
        <taxon>Cypriniformes</taxon>
        <taxon>Cyprinidae</taxon>
        <taxon>Labeoninae</taxon>
        <taxon>Labeonini</taxon>
        <taxon>Labeo</taxon>
    </lineage>
</organism>
<evidence type="ECO:0000256" key="5">
    <source>
        <dbReference type="ARBA" id="ARBA00022917"/>
    </source>
</evidence>
<dbReference type="PROSITE" id="PS51363">
    <property type="entry name" value="W2"/>
    <property type="match status" value="1"/>
</dbReference>
<dbReference type="InterPro" id="IPR003890">
    <property type="entry name" value="MIF4G-like_typ-3"/>
</dbReference>
<feature type="region of interest" description="Disordered" evidence="7">
    <location>
        <begin position="1"/>
        <end position="25"/>
    </location>
</feature>
<feature type="compositionally biased region" description="Low complexity" evidence="7">
    <location>
        <begin position="317"/>
        <end position="332"/>
    </location>
</feature>
<dbReference type="PANTHER" id="PTHR23253">
    <property type="entry name" value="EUKARYOTIC TRANSLATION INITIATION FACTOR 4 GAMMA"/>
    <property type="match status" value="1"/>
</dbReference>
<name>A0ABQ8LGD3_LABRO</name>
<feature type="compositionally biased region" description="Basic and acidic residues" evidence="7">
    <location>
        <begin position="1076"/>
        <end position="1090"/>
    </location>
</feature>
<sequence length="1380" mass="152940">MQTARPTIPSNNPPIRPTSQTPTAAVYSPNQPIMMTMAHMPFHSPQTPQYYIPQYRHSAPPYVGPPQQYPVQPTGPSTFYAGPSPGDFPAPYAGPPYYPGQPMYTPSPSIIVPTPQQPPPAKREKKTIRIRDPNQGGKDVTDEILSGVGGSRNPTPPVGRPSSTPTPPQFLCPHPHYPHIFYLKSQQLTSQVADHGQVVYNVDSAQLPPATIDLKADDKPKQEFASQRSASPGLRQPETPLERRDLSSPVQAPSPPQKTELPPSGPETASSVATAPTPSVPASTVESADSPSPSAEPGPTKAITPEPESSEPDKSPSEQPSPQSLSTSPAQPEKAINGLTDTDAAPLSEDLESQPREVSQLLPTSSVPQSPSPEPRPITPVLEAESAGGKADSPSPPAEDSTGCPVAPSLSTSTTAAISTTPAPPPGLTHPSQVSAGLAKRPSTGAELKETGKEIEALPDKRGEPFLQSRKSSSQESPSPPPVEVERRPSAGAVLEENGEQEVEPLRNGAEHASETESSDSIHPPAVKEPLIKAVPQPAEKNGKKQYDRDFLLGFQFMPACSSKWFFKRSLICFCLTEQINQNKLPMRPVDPRVISRGPDFTPAFADFGRQIPGGRGAPLLNVGLRRPPGRKIITNVSVNDEVQLRTTENAWKPGMKRDSAVEDPDAQRTQELFRKVRSILNKLTPQMFNQLMKQVTDLTIDTEERLKGVIDLVFEKAIDEPSFSVAYGNMCSCLAMLKVPMTDKPNSTVNFRKLLLNRCQKEFEKDKVDDDAFEKKHRELEAATSASERERLQEELEEAKDKARRRSIGNIKFIGELFKLRMLTEAIMHDCVVKLLKNHDEESLECLCRLLTTIGKDLDFEKAKPRMDQYFNQMEKIVKERKTSSRIRFMLQDVIDLRLHNWVSRRADLGPKTIEQIHKEAKLEEQEEQRKVHQQLLSKDNKRRPVVQREETWSTVPMTKNSRTIDPAKIPKISKPTIDEKIQLGPRAQVNWMKGSSGGAGAKASECLSSQCQFESRGSSGRERNDKPLSAGPARTGPISLGSSNKEAPEESVQEVSRRDSNASDTPKLPASTADKSRLERSQSRESAVKLEVLSGPSPDKPTLTEEDMERRSKSIIDEFLHINDYKEALQCVEELEQPAMLYVFVRVGVESTLERSQITRDHMGQLLFQLLQAGILHKLQFFKGEFSKPLLPVGRAGILFSEILHLLCKQMRTLSPEELNKQLEKLLLEDMAGDERIFDWVEANLDESEMSSPPFLRALMTAVCKAAVKTEGSSYKVDLSIIQRRLPVLHKYLNSDTERQLQALYALQALIVKLDQPANLLRMFFDCLYDEDVISEDAFYKWEVSKDPAEQQGKGVALKSVTAFFTWLREAEEESEDN</sequence>
<feature type="compositionally biased region" description="Low complexity" evidence="7">
    <location>
        <begin position="407"/>
        <end position="421"/>
    </location>
</feature>
<evidence type="ECO:0000256" key="6">
    <source>
        <dbReference type="SAM" id="Coils"/>
    </source>
</evidence>
<dbReference type="InterPro" id="IPR003307">
    <property type="entry name" value="W2_domain"/>
</dbReference>
<feature type="compositionally biased region" description="Pro residues" evidence="7">
    <location>
        <begin position="154"/>
        <end position="170"/>
    </location>
</feature>
<evidence type="ECO:0000259" key="9">
    <source>
        <dbReference type="PROSITE" id="PS51366"/>
    </source>
</evidence>
<dbReference type="SMART" id="SM00543">
    <property type="entry name" value="MIF4G"/>
    <property type="match status" value="1"/>
</dbReference>
<keyword evidence="6" id="KW-0175">Coiled coil</keyword>
<feature type="compositionally biased region" description="Polar residues" evidence="7">
    <location>
        <begin position="1"/>
        <end position="10"/>
    </location>
</feature>
<dbReference type="InterPro" id="IPR016024">
    <property type="entry name" value="ARM-type_fold"/>
</dbReference>
<accession>A0ABQ8LGD3</accession>
<dbReference type="PROSITE" id="PS51366">
    <property type="entry name" value="MI"/>
    <property type="match status" value="1"/>
</dbReference>
<feature type="coiled-coil region" evidence="6">
    <location>
        <begin position="783"/>
        <end position="810"/>
    </location>
</feature>
<feature type="region of interest" description="Disordered" evidence="7">
    <location>
        <begin position="132"/>
        <end position="172"/>
    </location>
</feature>
<dbReference type="GO" id="GO:0003743">
    <property type="term" value="F:translation initiation factor activity"/>
    <property type="evidence" value="ECO:0007669"/>
    <property type="project" value="UniProtKB-KW"/>
</dbReference>
<dbReference type="SMART" id="SM00544">
    <property type="entry name" value="MA3"/>
    <property type="match status" value="1"/>
</dbReference>
<proteinExistence type="inferred from homology"/>
<dbReference type="EMBL" id="JACTAM010000023">
    <property type="protein sequence ID" value="KAI2649763.1"/>
    <property type="molecule type" value="Genomic_DNA"/>
</dbReference>